<dbReference type="SFLD" id="SFLDG00179">
    <property type="entry name" value="mandelate_racemase"/>
    <property type="match status" value="1"/>
</dbReference>
<dbReference type="SFLD" id="SFLDS00001">
    <property type="entry name" value="Enolase"/>
    <property type="match status" value="1"/>
</dbReference>
<gene>
    <name evidence="5" type="ORF">AX760_24370</name>
</gene>
<dbReference type="AlphaFoldDB" id="A0A657LLG2"/>
<dbReference type="SUPFAM" id="SSF51604">
    <property type="entry name" value="Enolase C-terminal domain-like"/>
    <property type="match status" value="1"/>
</dbReference>
<dbReference type="EMBL" id="LSRP01000143">
    <property type="protein sequence ID" value="OJF90254.1"/>
    <property type="molecule type" value="Genomic_DNA"/>
</dbReference>
<evidence type="ECO:0000256" key="1">
    <source>
        <dbReference type="ARBA" id="ARBA00022723"/>
    </source>
</evidence>
<dbReference type="PANTHER" id="PTHR48080">
    <property type="entry name" value="D-GALACTONATE DEHYDRATASE-RELATED"/>
    <property type="match status" value="1"/>
</dbReference>
<dbReference type="InterPro" id="IPR013341">
    <property type="entry name" value="Mandelate_racemase_N_dom"/>
</dbReference>
<dbReference type="OrthoDB" id="9802699at2"/>
<dbReference type="InterPro" id="IPR029017">
    <property type="entry name" value="Enolase-like_N"/>
</dbReference>
<dbReference type="GO" id="GO:0000287">
    <property type="term" value="F:magnesium ion binding"/>
    <property type="evidence" value="ECO:0007669"/>
    <property type="project" value="UniProtKB-ARBA"/>
</dbReference>
<dbReference type="Gene3D" id="3.30.390.10">
    <property type="entry name" value="Enolase-like, N-terminal domain"/>
    <property type="match status" value="1"/>
</dbReference>
<name>A0A657LLG2_9HYPH</name>
<protein>
    <submittedName>
        <fullName evidence="5">D-galactonate dehydratase</fullName>
    </submittedName>
</protein>
<feature type="domain" description="Mandelate racemase/muconate lactonizing enzyme C-terminal" evidence="4">
    <location>
        <begin position="125"/>
        <end position="230"/>
    </location>
</feature>
<dbReference type="Proteomes" id="UP000182661">
    <property type="component" value="Unassembled WGS sequence"/>
</dbReference>
<evidence type="ECO:0000313" key="5">
    <source>
        <dbReference type="EMBL" id="OJF90254.1"/>
    </source>
</evidence>
<keyword evidence="3" id="KW-0456">Lyase</keyword>
<dbReference type="Pfam" id="PF02746">
    <property type="entry name" value="MR_MLE_N"/>
    <property type="match status" value="1"/>
</dbReference>
<dbReference type="GO" id="GO:0034194">
    <property type="term" value="P:D-galactonate catabolic process"/>
    <property type="evidence" value="ECO:0007669"/>
    <property type="project" value="InterPro"/>
</dbReference>
<keyword evidence="1" id="KW-0479">Metal-binding</keyword>
<dbReference type="InterPro" id="IPR036849">
    <property type="entry name" value="Enolase-like_C_sf"/>
</dbReference>
<dbReference type="SUPFAM" id="SSF54826">
    <property type="entry name" value="Enolase N-terminal domain-like"/>
    <property type="match status" value="1"/>
</dbReference>
<evidence type="ECO:0000256" key="3">
    <source>
        <dbReference type="ARBA" id="ARBA00023239"/>
    </source>
</evidence>
<evidence type="ECO:0000313" key="6">
    <source>
        <dbReference type="Proteomes" id="UP000182661"/>
    </source>
</evidence>
<dbReference type="InterPro" id="IPR023592">
    <property type="entry name" value="Galactonate_deHydtase"/>
</dbReference>
<dbReference type="NCBIfam" id="NF010624">
    <property type="entry name" value="PRK14017.1"/>
    <property type="match status" value="1"/>
</dbReference>
<evidence type="ECO:0000259" key="4">
    <source>
        <dbReference type="SMART" id="SM00922"/>
    </source>
</evidence>
<dbReference type="GO" id="GO:0009063">
    <property type="term" value="P:amino acid catabolic process"/>
    <property type="evidence" value="ECO:0007669"/>
    <property type="project" value="InterPro"/>
</dbReference>
<dbReference type="GO" id="GO:0008869">
    <property type="term" value="F:galactonate dehydratase activity"/>
    <property type="evidence" value="ECO:0007669"/>
    <property type="project" value="InterPro"/>
</dbReference>
<proteinExistence type="predicted"/>
<evidence type="ECO:0000256" key="2">
    <source>
        <dbReference type="ARBA" id="ARBA00022842"/>
    </source>
</evidence>
<dbReference type="SFLD" id="SFLDF00003">
    <property type="entry name" value="D-galactonate_dehydratase"/>
    <property type="match status" value="1"/>
</dbReference>
<keyword evidence="6" id="KW-1185">Reference proteome</keyword>
<reference evidence="5 6" key="1">
    <citation type="submission" date="2016-02" db="EMBL/GenBank/DDBJ databases">
        <title>Genome sequencing of a beta-galactosidase producing bacteria Rhizobium sp. 59.</title>
        <authorList>
            <person name="Wang D."/>
            <person name="Kot W."/>
            <person name="Qin Y."/>
            <person name="Hansen L."/>
            <person name="Naqvi K."/>
            <person name="Rensing C."/>
        </authorList>
    </citation>
    <scope>NUCLEOTIDE SEQUENCE [LARGE SCALE GENOMIC DNA]</scope>
    <source>
        <strain evidence="5 6">59</strain>
    </source>
</reference>
<organism evidence="5 6">
    <name type="scientific">Pararhizobium antarcticum</name>
    <dbReference type="NCBI Taxonomy" id="1798805"/>
    <lineage>
        <taxon>Bacteria</taxon>
        <taxon>Pseudomonadati</taxon>
        <taxon>Pseudomonadota</taxon>
        <taxon>Alphaproteobacteria</taxon>
        <taxon>Hyphomicrobiales</taxon>
        <taxon>Rhizobiaceae</taxon>
        <taxon>Rhizobium/Agrobacterium group</taxon>
        <taxon>Pararhizobium</taxon>
    </lineage>
</organism>
<dbReference type="InterPro" id="IPR018110">
    <property type="entry name" value="Mandel_Rmase/mucon_lact_enz_CS"/>
</dbReference>
<sequence length="382" mass="41937">MKITALKTFLVAPRWLFLKVETDEGVSGWGEPVLEGHAETLAAKLAEIADFVIGLDPRRVEDIWQMLYRNGCYRGGPVLMSAIAGLDTALWDIKGRALGVPIYELLGGPVRERIRSYCWIGGDRPGGLIEGAHAMRDRGFDAVKFNICEELQIVDTYAAVDTILKRLFDLRASVGSTMDLAFDFHGRVHLPMARILLKEMEPLRPLFVEDAVVSAMVESMADLARATSIPLCIGERLHSRYDFKPVFERRAAQVINPDPAHVGGISETIRIGHWAEAYDVALAPHCPLGPIALAACLQVDAVCHNAFIQEQSLGIHYNQQGDLADYTLPGGGFVLSGGCLQIPTGPGLGIEIDEARVAEAARTGHRWRAPVWRHKDGSVAEW</sequence>
<dbReference type="InterPro" id="IPR034593">
    <property type="entry name" value="DgoD-like"/>
</dbReference>
<keyword evidence="2" id="KW-0460">Magnesium</keyword>
<dbReference type="Pfam" id="PF13378">
    <property type="entry name" value="MR_MLE_C"/>
    <property type="match status" value="1"/>
</dbReference>
<dbReference type="InterPro" id="IPR013342">
    <property type="entry name" value="Mandelate_racemase_C"/>
</dbReference>
<dbReference type="SMART" id="SM00922">
    <property type="entry name" value="MR_MLE"/>
    <property type="match status" value="1"/>
</dbReference>
<dbReference type="PROSITE" id="PS00908">
    <property type="entry name" value="MR_MLE_1"/>
    <property type="match status" value="1"/>
</dbReference>
<comment type="caution">
    <text evidence="5">The sequence shown here is derived from an EMBL/GenBank/DDBJ whole genome shotgun (WGS) entry which is preliminary data.</text>
</comment>
<dbReference type="PANTHER" id="PTHR48080:SF2">
    <property type="entry name" value="D-GALACTONATE DEHYDRATASE"/>
    <property type="match status" value="1"/>
</dbReference>
<dbReference type="RefSeq" id="WP_071835701.1">
    <property type="nucleotide sequence ID" value="NZ_LSRP01000143.1"/>
</dbReference>
<dbReference type="InterPro" id="IPR029065">
    <property type="entry name" value="Enolase_C-like"/>
</dbReference>
<accession>A0A657LLG2</accession>
<dbReference type="Gene3D" id="3.20.20.120">
    <property type="entry name" value="Enolase-like C-terminal domain"/>
    <property type="match status" value="1"/>
</dbReference>